<evidence type="ECO:0000256" key="5">
    <source>
        <dbReference type="ARBA" id="ARBA00023231"/>
    </source>
</evidence>
<proteinExistence type="inferred from homology"/>
<keyword evidence="8" id="KW-1185">Reference proteome</keyword>
<organism evidence="7 8">
    <name type="scientific">Cereibacter changlensis JA139</name>
    <dbReference type="NCBI Taxonomy" id="1188249"/>
    <lineage>
        <taxon>Bacteria</taxon>
        <taxon>Pseudomonadati</taxon>
        <taxon>Pseudomonadota</taxon>
        <taxon>Alphaproteobacteria</taxon>
        <taxon>Rhodobacterales</taxon>
        <taxon>Paracoccaceae</taxon>
        <taxon>Cereibacter</taxon>
    </lineage>
</organism>
<reference evidence="7 8" key="1">
    <citation type="submission" date="2018-03" db="EMBL/GenBank/DDBJ databases">
        <title>Cereibacter changlensis.</title>
        <authorList>
            <person name="Meyer T.E."/>
            <person name="Miller S."/>
            <person name="Lodha T."/>
            <person name="Gandham S."/>
            <person name="Chintalapati S."/>
            <person name="Chintalapati V.R."/>
        </authorList>
    </citation>
    <scope>NUCLEOTIDE SEQUENCE [LARGE SCALE GENOMIC DNA]</scope>
    <source>
        <strain evidence="7 8">JA139</strain>
    </source>
</reference>
<evidence type="ECO:0000256" key="2">
    <source>
        <dbReference type="ARBA" id="ARBA00008351"/>
    </source>
</evidence>
<dbReference type="RefSeq" id="WP_107662498.1">
    <property type="nucleotide sequence ID" value="NZ_PZKG01000009.1"/>
</dbReference>
<dbReference type="PIRSF" id="PIRSF005790">
    <property type="entry name" value="NifW"/>
    <property type="match status" value="1"/>
</dbReference>
<dbReference type="Proteomes" id="UP000241010">
    <property type="component" value="Unassembled WGS sequence"/>
</dbReference>
<dbReference type="EMBL" id="PZKG01000009">
    <property type="protein sequence ID" value="PTE23128.1"/>
    <property type="molecule type" value="Genomic_DNA"/>
</dbReference>
<protein>
    <recommendedName>
        <fullName evidence="4 6">Nitrogenase-stabilizing/protective protein NifW</fullName>
    </recommendedName>
</protein>
<comment type="caution">
    <text evidence="7">The sequence shown here is derived from an EMBL/GenBank/DDBJ whole genome shotgun (WGS) entry which is preliminary data.</text>
</comment>
<comment type="subunit">
    <text evidence="3 6">Homotrimer; associates with NifD.</text>
</comment>
<dbReference type="Pfam" id="PF03206">
    <property type="entry name" value="NifW"/>
    <property type="match status" value="1"/>
</dbReference>
<gene>
    <name evidence="6" type="primary">nifW</name>
    <name evidence="7" type="ORF">C5F48_03390</name>
</gene>
<dbReference type="InterPro" id="IPR004893">
    <property type="entry name" value="NifW"/>
</dbReference>
<comment type="similarity">
    <text evidence="2 6">Belongs to the NifW family.</text>
</comment>
<evidence type="ECO:0000256" key="6">
    <source>
        <dbReference type="HAMAP-Rule" id="MF_00529"/>
    </source>
</evidence>
<comment type="function">
    <text evidence="1 6">May protect the nitrogenase Fe-Mo protein from oxidative damage.</text>
</comment>
<evidence type="ECO:0000256" key="3">
    <source>
        <dbReference type="ARBA" id="ARBA00011284"/>
    </source>
</evidence>
<dbReference type="HAMAP" id="MF_00529">
    <property type="entry name" value="NifW"/>
    <property type="match status" value="1"/>
</dbReference>
<dbReference type="OrthoDB" id="9811868at2"/>
<sequence length="111" mass="12685">MTDATTTRPSVSERLRALSSAEDMFTYLLLPWRQEVLDVSRLHIMKRAGQYLAKIDFAALDEDEGFLRARAAMKQAYQDFLESTPQQEKLFKVFARPARSFVPLAGIRTAD</sequence>
<accession>A0A2T4JZ00</accession>
<keyword evidence="5 6" id="KW-0535">Nitrogen fixation</keyword>
<evidence type="ECO:0000313" key="7">
    <source>
        <dbReference type="EMBL" id="PTE23128.1"/>
    </source>
</evidence>
<evidence type="ECO:0000256" key="1">
    <source>
        <dbReference type="ARBA" id="ARBA00002247"/>
    </source>
</evidence>
<dbReference type="AlphaFoldDB" id="A0A2T4JZ00"/>
<evidence type="ECO:0000256" key="4">
    <source>
        <dbReference type="ARBA" id="ARBA00016274"/>
    </source>
</evidence>
<dbReference type="GO" id="GO:0009399">
    <property type="term" value="P:nitrogen fixation"/>
    <property type="evidence" value="ECO:0007669"/>
    <property type="project" value="UniProtKB-UniRule"/>
</dbReference>
<name>A0A2T4JZ00_9RHOB</name>
<evidence type="ECO:0000313" key="8">
    <source>
        <dbReference type="Proteomes" id="UP000241010"/>
    </source>
</evidence>